<dbReference type="Pfam" id="PF12680">
    <property type="entry name" value="SnoaL_2"/>
    <property type="match status" value="1"/>
</dbReference>
<dbReference type="InterPro" id="IPR037401">
    <property type="entry name" value="SnoaL-like"/>
</dbReference>
<sequence length="125" mass="14083">MQQRELIISNYVKAYNNFDVEDMLKNLAPSVKFQNISNGDVDMELDGIAAFRSQAEQATELFERREQIIRSFKHTGNKTEIAIDYNAILAADLPNGLKKGDELNLKGHSIFTFDGDKIVGIMDIS</sequence>
<dbReference type="SUPFAM" id="SSF54427">
    <property type="entry name" value="NTF2-like"/>
    <property type="match status" value="1"/>
</dbReference>
<reference evidence="3" key="1">
    <citation type="submission" date="2016-10" db="EMBL/GenBank/DDBJ databases">
        <authorList>
            <person name="Varghese N."/>
            <person name="Submissions S."/>
        </authorList>
    </citation>
    <scope>NUCLEOTIDE SEQUENCE [LARGE SCALE GENOMIC DNA]</scope>
    <source>
        <strain evidence="3">Gh-67</strain>
    </source>
</reference>
<proteinExistence type="predicted"/>
<accession>A0A1G7VAC8</accession>
<name>A0A1G7VAC8_9SPHI</name>
<evidence type="ECO:0000313" key="2">
    <source>
        <dbReference type="EMBL" id="SDG56825.1"/>
    </source>
</evidence>
<dbReference type="Proteomes" id="UP000199705">
    <property type="component" value="Unassembled WGS sequence"/>
</dbReference>
<feature type="domain" description="SnoaL-like" evidence="1">
    <location>
        <begin position="10"/>
        <end position="119"/>
    </location>
</feature>
<dbReference type="EMBL" id="FNCG01000004">
    <property type="protein sequence ID" value="SDG56825.1"/>
    <property type="molecule type" value="Genomic_DNA"/>
</dbReference>
<evidence type="ECO:0000259" key="1">
    <source>
        <dbReference type="Pfam" id="PF12680"/>
    </source>
</evidence>
<dbReference type="Gene3D" id="3.10.450.50">
    <property type="match status" value="1"/>
</dbReference>
<protein>
    <submittedName>
        <fullName evidence="2">SnoaL-like domain-containing protein</fullName>
    </submittedName>
</protein>
<dbReference type="InterPro" id="IPR032710">
    <property type="entry name" value="NTF2-like_dom_sf"/>
</dbReference>
<dbReference type="STRING" id="551996.SAMN05192573_1041"/>
<organism evidence="2 3">
    <name type="scientific">Mucilaginibacter gossypii</name>
    <dbReference type="NCBI Taxonomy" id="551996"/>
    <lineage>
        <taxon>Bacteria</taxon>
        <taxon>Pseudomonadati</taxon>
        <taxon>Bacteroidota</taxon>
        <taxon>Sphingobacteriia</taxon>
        <taxon>Sphingobacteriales</taxon>
        <taxon>Sphingobacteriaceae</taxon>
        <taxon>Mucilaginibacter</taxon>
    </lineage>
</organism>
<gene>
    <name evidence="2" type="ORF">SAMN05192573_1041</name>
</gene>
<dbReference type="RefSeq" id="WP_091165001.1">
    <property type="nucleotide sequence ID" value="NZ_FNCG01000004.1"/>
</dbReference>
<keyword evidence="3" id="KW-1185">Reference proteome</keyword>
<dbReference type="AlphaFoldDB" id="A0A1G7VAC8"/>
<evidence type="ECO:0000313" key="3">
    <source>
        <dbReference type="Proteomes" id="UP000199705"/>
    </source>
</evidence>